<dbReference type="FunFam" id="3.40.50.720:FF:000084">
    <property type="entry name" value="Short-chain dehydrogenase reductase"/>
    <property type="match status" value="1"/>
</dbReference>
<keyword evidence="8" id="KW-1185">Reference proteome</keyword>
<keyword evidence="2 7" id="KW-0560">Oxidoreductase</keyword>
<reference evidence="7 8" key="1">
    <citation type="submission" date="2020-08" db="EMBL/GenBank/DDBJ databases">
        <title>Sequencing the genomes of 1000 actinobacteria strains.</title>
        <authorList>
            <person name="Klenk H.-P."/>
        </authorList>
    </citation>
    <scope>NUCLEOTIDE SEQUENCE [LARGE SCALE GENOMIC DNA]</scope>
    <source>
        <strain evidence="7 8">DSM 45582</strain>
    </source>
</reference>
<dbReference type="EMBL" id="JACHIV010000001">
    <property type="protein sequence ID" value="MBB5069365.1"/>
    <property type="molecule type" value="Genomic_DNA"/>
</dbReference>
<dbReference type="PANTHER" id="PTHR43180">
    <property type="entry name" value="3-OXOACYL-(ACYL-CARRIER-PROTEIN) REDUCTASE (AFU_ORTHOLOGUE AFUA_6G11210)"/>
    <property type="match status" value="1"/>
</dbReference>
<evidence type="ECO:0000259" key="6">
    <source>
        <dbReference type="SMART" id="SM00822"/>
    </source>
</evidence>
<dbReference type="PRINTS" id="PR00081">
    <property type="entry name" value="GDHRDH"/>
</dbReference>
<name>A0A840NH04_9PSEU</name>
<dbReference type="PRINTS" id="PR00080">
    <property type="entry name" value="SDRFAMILY"/>
</dbReference>
<dbReference type="Pfam" id="PF13561">
    <property type="entry name" value="adh_short_C2"/>
    <property type="match status" value="1"/>
</dbReference>
<dbReference type="AlphaFoldDB" id="A0A840NH04"/>
<keyword evidence="5" id="KW-0753">Steroid metabolism</keyword>
<dbReference type="InterPro" id="IPR057326">
    <property type="entry name" value="KR_dom"/>
</dbReference>
<evidence type="ECO:0000256" key="2">
    <source>
        <dbReference type="ARBA" id="ARBA00023002"/>
    </source>
</evidence>
<evidence type="ECO:0000256" key="5">
    <source>
        <dbReference type="ARBA" id="ARBA00023221"/>
    </source>
</evidence>
<dbReference type="EC" id="1.1.1.53" evidence="7"/>
<protein>
    <submittedName>
        <fullName evidence="7">3alpha(Or 20beta)-hydroxysteroid dehydrogenase</fullName>
        <ecNumber evidence="7">1.1.1.53</ecNumber>
    </submittedName>
</protein>
<dbReference type="PANTHER" id="PTHR43180:SF28">
    <property type="entry name" value="NAD(P)-BINDING ROSSMANN-FOLD SUPERFAMILY PROTEIN"/>
    <property type="match status" value="1"/>
</dbReference>
<dbReference type="Proteomes" id="UP000580474">
    <property type="component" value="Unassembled WGS sequence"/>
</dbReference>
<sequence length="252" mass="25791">MTAVERLSGKVAVITGAAGGQGAAAARRFVSEGARVLLADVADEAGEALAGELGEPARYRHLDVSAEHEWDEAIRVAESVFGPVDVLVNNAGVLHLAALADTALADYERVVRVNQIGAFLGMRAVLSSMPSGGSIINVSSVEGLAGMPGTVAYAASKFAIRGMTKVAALELGERGIRVNSVHPGMIDTGMLRDVAGDAMDGFAKSRLALGRLGESADIANLVLFLAGDESSYCTGAEFVADGGATAAYALSR</sequence>
<dbReference type="SMART" id="SM00822">
    <property type="entry name" value="PKS_KR"/>
    <property type="match status" value="1"/>
</dbReference>
<dbReference type="NCBIfam" id="NF005559">
    <property type="entry name" value="PRK07231.1"/>
    <property type="match status" value="1"/>
</dbReference>
<keyword evidence="4" id="KW-0443">Lipid metabolism</keyword>
<dbReference type="GO" id="GO:0047044">
    <property type="term" value="F:androstan-3-alpha,17-beta-diol dehydrogenase (NAD+) activity"/>
    <property type="evidence" value="ECO:0007669"/>
    <property type="project" value="UniProtKB-EC"/>
</dbReference>
<gene>
    <name evidence="7" type="ORF">BJ969_002453</name>
</gene>
<evidence type="ECO:0000313" key="7">
    <source>
        <dbReference type="EMBL" id="MBB5069365.1"/>
    </source>
</evidence>
<evidence type="ECO:0000256" key="4">
    <source>
        <dbReference type="ARBA" id="ARBA00023098"/>
    </source>
</evidence>
<dbReference type="GO" id="GO:0008202">
    <property type="term" value="P:steroid metabolic process"/>
    <property type="evidence" value="ECO:0007669"/>
    <property type="project" value="UniProtKB-KW"/>
</dbReference>
<comment type="caution">
    <text evidence="7">The sequence shown here is derived from an EMBL/GenBank/DDBJ whole genome shotgun (WGS) entry which is preliminary data.</text>
</comment>
<dbReference type="InterPro" id="IPR020904">
    <property type="entry name" value="Sc_DH/Rdtase_CS"/>
</dbReference>
<dbReference type="InterPro" id="IPR036291">
    <property type="entry name" value="NAD(P)-bd_dom_sf"/>
</dbReference>
<evidence type="ECO:0000256" key="1">
    <source>
        <dbReference type="ARBA" id="ARBA00006484"/>
    </source>
</evidence>
<dbReference type="InterPro" id="IPR002347">
    <property type="entry name" value="SDR_fam"/>
</dbReference>
<evidence type="ECO:0000313" key="8">
    <source>
        <dbReference type="Proteomes" id="UP000580474"/>
    </source>
</evidence>
<dbReference type="PROSITE" id="PS00061">
    <property type="entry name" value="ADH_SHORT"/>
    <property type="match status" value="1"/>
</dbReference>
<dbReference type="Gene3D" id="3.40.50.720">
    <property type="entry name" value="NAD(P)-binding Rossmann-like Domain"/>
    <property type="match status" value="1"/>
</dbReference>
<organism evidence="7 8">
    <name type="scientific">Saccharopolyspora gloriosae</name>
    <dbReference type="NCBI Taxonomy" id="455344"/>
    <lineage>
        <taxon>Bacteria</taxon>
        <taxon>Bacillati</taxon>
        <taxon>Actinomycetota</taxon>
        <taxon>Actinomycetes</taxon>
        <taxon>Pseudonocardiales</taxon>
        <taxon>Pseudonocardiaceae</taxon>
        <taxon>Saccharopolyspora</taxon>
    </lineage>
</organism>
<feature type="domain" description="Ketoreductase" evidence="6">
    <location>
        <begin position="10"/>
        <end position="188"/>
    </location>
</feature>
<accession>A0A840NH04</accession>
<comment type="similarity">
    <text evidence="1">Belongs to the short-chain dehydrogenases/reductases (SDR) family.</text>
</comment>
<keyword evidence="3" id="KW-0520">NAD</keyword>
<proteinExistence type="inferred from homology"/>
<evidence type="ECO:0000256" key="3">
    <source>
        <dbReference type="ARBA" id="ARBA00023027"/>
    </source>
</evidence>
<dbReference type="SUPFAM" id="SSF51735">
    <property type="entry name" value="NAD(P)-binding Rossmann-fold domains"/>
    <property type="match status" value="1"/>
</dbReference>